<accession>A0ABN4A9X7</accession>
<sequence>MKKIIIFLLSKEYWVRQKLRRNVTEIPKDEDKIFISSKSYEI</sequence>
<dbReference type="Proteomes" id="UP000007878">
    <property type="component" value="Chromosome"/>
</dbReference>
<name>A0ABN4A9X7_RICCA</name>
<reference evidence="2" key="1">
    <citation type="submission" date="2012-02" db="EMBL/GenBank/DDBJ databases">
        <title>Complete genome sequence of Rickettsia parkeri strain Portsmouth.</title>
        <authorList>
            <person name="Johnson S.L."/>
            <person name="Munk A.C."/>
            <person name="Han S."/>
            <person name="Bruce D.C."/>
            <person name="Dasch G.A."/>
        </authorList>
    </citation>
    <scope>NUCLEOTIDE SEQUENCE [LARGE SCALE GENOMIC DNA]</scope>
    <source>
        <strain evidence="2">CA410</strain>
    </source>
</reference>
<proteinExistence type="predicted"/>
<evidence type="ECO:0000313" key="1">
    <source>
        <dbReference type="EMBL" id="AFB21302.1"/>
    </source>
</evidence>
<keyword evidence="2" id="KW-1185">Reference proteome</keyword>
<gene>
    <name evidence="1" type="ORF">RCA_03715</name>
</gene>
<organism evidence="1 2">
    <name type="scientific">Rickettsia canadensis str. CA410</name>
    <dbReference type="NCBI Taxonomy" id="1105107"/>
    <lineage>
        <taxon>Bacteria</taxon>
        <taxon>Pseudomonadati</taxon>
        <taxon>Pseudomonadota</taxon>
        <taxon>Alphaproteobacteria</taxon>
        <taxon>Rickettsiales</taxon>
        <taxon>Rickettsiaceae</taxon>
        <taxon>Rickettsieae</taxon>
        <taxon>Rickettsia</taxon>
        <taxon>belli group</taxon>
    </lineage>
</organism>
<dbReference type="EMBL" id="CP003304">
    <property type="protein sequence ID" value="AFB21302.1"/>
    <property type="molecule type" value="Genomic_DNA"/>
</dbReference>
<evidence type="ECO:0000313" key="2">
    <source>
        <dbReference type="Proteomes" id="UP000007878"/>
    </source>
</evidence>
<protein>
    <submittedName>
        <fullName evidence="1">Uncharacterized protein</fullName>
    </submittedName>
</protein>